<protein>
    <recommendedName>
        <fullName evidence="5">5'-3' exonuclease</fullName>
    </recommendedName>
</protein>
<reference evidence="7 8" key="1">
    <citation type="submission" date="2016-11" db="EMBL/GenBank/DDBJ databases">
        <authorList>
            <person name="Jaros S."/>
            <person name="Januszkiewicz K."/>
            <person name="Wedrychowicz H."/>
        </authorList>
    </citation>
    <scope>NUCLEOTIDE SEQUENCE [LARGE SCALE GENOMIC DNA]</scope>
    <source>
        <strain evidence="7 8">DSM 15929</strain>
    </source>
</reference>
<dbReference type="GO" id="GO:0033567">
    <property type="term" value="P:DNA replication, Okazaki fragment processing"/>
    <property type="evidence" value="ECO:0007669"/>
    <property type="project" value="InterPro"/>
</dbReference>
<evidence type="ECO:0000256" key="3">
    <source>
        <dbReference type="ARBA" id="ARBA00023125"/>
    </source>
</evidence>
<dbReference type="Proteomes" id="UP000184386">
    <property type="component" value="Unassembled WGS sequence"/>
</dbReference>
<dbReference type="Gene3D" id="3.40.50.1010">
    <property type="entry name" value="5'-nuclease"/>
    <property type="match status" value="1"/>
</dbReference>
<dbReference type="OrthoDB" id="9806424at2"/>
<comment type="function">
    <text evidence="4">5'-3' exonuclease acting preferentially on double-stranded DNA.</text>
</comment>
<dbReference type="InterPro" id="IPR036279">
    <property type="entry name" value="5-3_exonuclease_C_sf"/>
</dbReference>
<dbReference type="CDD" id="cd09898">
    <property type="entry name" value="H3TH_53EXO"/>
    <property type="match status" value="1"/>
</dbReference>
<evidence type="ECO:0000313" key="8">
    <source>
        <dbReference type="Proteomes" id="UP000184386"/>
    </source>
</evidence>
<accession>A0A1M6LXX9</accession>
<keyword evidence="2" id="KW-0378">Hydrolase</keyword>
<proteinExistence type="predicted"/>
<name>A0A1M6LXX9_9FIRM</name>
<dbReference type="InterPro" id="IPR008918">
    <property type="entry name" value="HhH2"/>
</dbReference>
<organism evidence="7 8">
    <name type="scientific">Anaerocolumna jejuensis DSM 15929</name>
    <dbReference type="NCBI Taxonomy" id="1121322"/>
    <lineage>
        <taxon>Bacteria</taxon>
        <taxon>Bacillati</taxon>
        <taxon>Bacillota</taxon>
        <taxon>Clostridia</taxon>
        <taxon>Lachnospirales</taxon>
        <taxon>Lachnospiraceae</taxon>
        <taxon>Anaerocolumna</taxon>
    </lineage>
</organism>
<dbReference type="SUPFAM" id="SSF88723">
    <property type="entry name" value="PIN domain-like"/>
    <property type="match status" value="1"/>
</dbReference>
<dbReference type="InterPro" id="IPR020046">
    <property type="entry name" value="5-3_exonucl_a-hlix_arch_N"/>
</dbReference>
<dbReference type="CDD" id="cd09859">
    <property type="entry name" value="PIN_53EXO"/>
    <property type="match status" value="1"/>
</dbReference>
<evidence type="ECO:0000256" key="4">
    <source>
        <dbReference type="ARBA" id="ARBA00049957"/>
    </source>
</evidence>
<evidence type="ECO:0000256" key="1">
    <source>
        <dbReference type="ARBA" id="ARBA00022722"/>
    </source>
</evidence>
<dbReference type="SMART" id="SM00475">
    <property type="entry name" value="53EXOc"/>
    <property type="match status" value="1"/>
</dbReference>
<dbReference type="GO" id="GO:0017108">
    <property type="term" value="F:5'-flap endonuclease activity"/>
    <property type="evidence" value="ECO:0007669"/>
    <property type="project" value="InterPro"/>
</dbReference>
<feature type="domain" description="5'-3' exonuclease" evidence="6">
    <location>
        <begin position="2"/>
        <end position="264"/>
    </location>
</feature>
<dbReference type="Pfam" id="PF01367">
    <property type="entry name" value="5_3_exonuc"/>
    <property type="match status" value="1"/>
</dbReference>
<dbReference type="InterPro" id="IPR020045">
    <property type="entry name" value="DNA_polI_H3TH"/>
</dbReference>
<keyword evidence="3" id="KW-0238">DNA-binding</keyword>
<dbReference type="EMBL" id="FRAC01000007">
    <property type="protein sequence ID" value="SHJ76044.1"/>
    <property type="molecule type" value="Genomic_DNA"/>
</dbReference>
<dbReference type="RefSeq" id="WP_073273126.1">
    <property type="nucleotide sequence ID" value="NZ_FRAC01000007.1"/>
</dbReference>
<dbReference type="AlphaFoldDB" id="A0A1M6LXX9"/>
<dbReference type="STRING" id="1121322.SAMN02745136_00759"/>
<sequence length="280" mass="32167">MEKLLIVDGHNLLFQMFYGMPSRIVNLDGKTIQGTLGFVGALIKIIKMTNPTHLVVLFDGEHENDRVELFSQYKANRIDYSQVKEEDNPFSQLQDVYDALSFMNIKYTEIDELETDDVIASYVYTYEKSIEIVISSFDSDFFQLINEKVYILRYRGQNTVICDSQFIKDKYSIMPSQYADFKSLTGDKSDNINGAEKVGIKTASALINQFGSLKRIIDNAEIIEKQSIRESIIRNKGRLQANYKLIKLDNRAKIPFTINELLYNYNLITTNEVLKGIGLK</sequence>
<dbReference type="GO" id="GO:0008409">
    <property type="term" value="F:5'-3' exonuclease activity"/>
    <property type="evidence" value="ECO:0007669"/>
    <property type="project" value="InterPro"/>
</dbReference>
<dbReference type="Gene3D" id="1.10.150.20">
    <property type="entry name" value="5' to 3' exonuclease, C-terminal subdomain"/>
    <property type="match status" value="1"/>
</dbReference>
<keyword evidence="8" id="KW-1185">Reference proteome</keyword>
<keyword evidence="1" id="KW-0540">Nuclease</keyword>
<evidence type="ECO:0000256" key="2">
    <source>
        <dbReference type="ARBA" id="ARBA00022801"/>
    </source>
</evidence>
<dbReference type="InterPro" id="IPR038969">
    <property type="entry name" value="FEN"/>
</dbReference>
<dbReference type="GO" id="GO:0003677">
    <property type="term" value="F:DNA binding"/>
    <property type="evidence" value="ECO:0007669"/>
    <property type="project" value="UniProtKB-KW"/>
</dbReference>
<dbReference type="InterPro" id="IPR002421">
    <property type="entry name" value="5-3_exonuclease"/>
</dbReference>
<gene>
    <name evidence="7" type="ORF">SAMN02745136_00759</name>
</gene>
<dbReference type="Pfam" id="PF02739">
    <property type="entry name" value="5_3_exonuc_N"/>
    <property type="match status" value="1"/>
</dbReference>
<dbReference type="InterPro" id="IPR029060">
    <property type="entry name" value="PIN-like_dom_sf"/>
</dbReference>
<dbReference type="PANTHER" id="PTHR42646">
    <property type="entry name" value="FLAP ENDONUCLEASE XNI"/>
    <property type="match status" value="1"/>
</dbReference>
<dbReference type="SMART" id="SM00279">
    <property type="entry name" value="HhH2"/>
    <property type="match status" value="1"/>
</dbReference>
<dbReference type="FunFam" id="1.10.150.20:FF:000003">
    <property type="entry name" value="DNA polymerase I"/>
    <property type="match status" value="1"/>
</dbReference>
<dbReference type="SUPFAM" id="SSF47807">
    <property type="entry name" value="5' to 3' exonuclease, C-terminal subdomain"/>
    <property type="match status" value="1"/>
</dbReference>
<dbReference type="PANTHER" id="PTHR42646:SF2">
    <property type="entry name" value="5'-3' EXONUCLEASE FAMILY PROTEIN"/>
    <property type="match status" value="1"/>
</dbReference>
<evidence type="ECO:0000313" key="7">
    <source>
        <dbReference type="EMBL" id="SHJ76044.1"/>
    </source>
</evidence>
<evidence type="ECO:0000259" key="6">
    <source>
        <dbReference type="SMART" id="SM00475"/>
    </source>
</evidence>
<evidence type="ECO:0000256" key="5">
    <source>
        <dbReference type="ARBA" id="ARBA00050026"/>
    </source>
</evidence>